<proteinExistence type="predicted"/>
<dbReference type="InterPro" id="IPR025714">
    <property type="entry name" value="Methyltranfer_dom"/>
</dbReference>
<dbReference type="Proteomes" id="UP000694565">
    <property type="component" value="Unplaced"/>
</dbReference>
<dbReference type="Gene3D" id="3.40.50.150">
    <property type="entry name" value="Vaccinia Virus protein VP39"/>
    <property type="match status" value="1"/>
</dbReference>
<dbReference type="Pfam" id="PF13847">
    <property type="entry name" value="Methyltransf_31"/>
    <property type="match status" value="1"/>
</dbReference>
<dbReference type="InterPro" id="IPR029063">
    <property type="entry name" value="SAM-dependent_MTases_sf"/>
</dbReference>
<name>A0A8C2YZ55_CYCLU</name>
<evidence type="ECO:0000313" key="3">
    <source>
        <dbReference type="Proteomes" id="UP000694565"/>
    </source>
</evidence>
<dbReference type="AlphaFoldDB" id="A0A8C2YZ55"/>
<reference evidence="2" key="1">
    <citation type="submission" date="2025-08" db="UniProtKB">
        <authorList>
            <consortium name="Ensembl"/>
        </authorList>
    </citation>
    <scope>IDENTIFICATION</scope>
</reference>
<reference evidence="2" key="2">
    <citation type="submission" date="2025-09" db="UniProtKB">
        <authorList>
            <consortium name="Ensembl"/>
        </authorList>
    </citation>
    <scope>IDENTIFICATION</scope>
</reference>
<dbReference type="Ensembl" id="ENSCLMT00005008619.1">
    <property type="protein sequence ID" value="ENSCLMP00005008010.1"/>
    <property type="gene ID" value="ENSCLMG00005004414.1"/>
</dbReference>
<keyword evidence="3" id="KW-1185">Reference proteome</keyword>
<evidence type="ECO:0000313" key="2">
    <source>
        <dbReference type="Ensembl" id="ENSCLMP00005008010.1"/>
    </source>
</evidence>
<feature type="domain" description="Methyltransferase" evidence="1">
    <location>
        <begin position="100"/>
        <end position="199"/>
    </location>
</feature>
<dbReference type="GeneTree" id="ENSGT00530000063975"/>
<evidence type="ECO:0000259" key="1">
    <source>
        <dbReference type="Pfam" id="PF13847"/>
    </source>
</evidence>
<organism evidence="2 3">
    <name type="scientific">Cyclopterus lumpus</name>
    <name type="common">Lumpsucker</name>
    <dbReference type="NCBI Taxonomy" id="8103"/>
    <lineage>
        <taxon>Eukaryota</taxon>
        <taxon>Metazoa</taxon>
        <taxon>Chordata</taxon>
        <taxon>Craniata</taxon>
        <taxon>Vertebrata</taxon>
        <taxon>Euteleostomi</taxon>
        <taxon>Actinopterygii</taxon>
        <taxon>Neopterygii</taxon>
        <taxon>Teleostei</taxon>
        <taxon>Neoteleostei</taxon>
        <taxon>Acanthomorphata</taxon>
        <taxon>Eupercaria</taxon>
        <taxon>Perciformes</taxon>
        <taxon>Cottioidei</taxon>
        <taxon>Cottales</taxon>
        <taxon>Cyclopteridae</taxon>
        <taxon>Cyclopterus</taxon>
    </lineage>
</organism>
<dbReference type="SUPFAM" id="SSF53335">
    <property type="entry name" value="S-adenosyl-L-methionine-dependent methyltransferases"/>
    <property type="match status" value="1"/>
</dbReference>
<sequence length="255" mass="28839">MLTLENLQPNVWCFRLKHEKVSTIRLWLQIDFQRVRVRVTSYGSSDNPALCVSGRDTRVIQDTLELDLLTINDLYIWKESSILFGSKCRLQQKNMFMMVELGFKHFVGVDGSQGMLDQAAKTGLYKELKLALLGTEPLPAQTGAFDVVIIVGALDPGFAPVSVVRELCHAAKPGGLVCMSRGDHRGAAGLDYKKDLERELQLMQEEGLWSPVGLKHTDRYMEDPHLNTQRVQELQQDQRFISGTAYLYKKALIKI</sequence>
<protein>
    <recommendedName>
        <fullName evidence="1">Methyltransferase domain-containing protein</fullName>
    </recommendedName>
</protein>
<accession>A0A8C2YZ55</accession>